<evidence type="ECO:0000313" key="3">
    <source>
        <dbReference type="Proteomes" id="UP001162060"/>
    </source>
</evidence>
<organism evidence="2 3">
    <name type="scientific">Peronospora matthiolae</name>
    <dbReference type="NCBI Taxonomy" id="2874970"/>
    <lineage>
        <taxon>Eukaryota</taxon>
        <taxon>Sar</taxon>
        <taxon>Stramenopiles</taxon>
        <taxon>Oomycota</taxon>
        <taxon>Peronosporomycetes</taxon>
        <taxon>Peronosporales</taxon>
        <taxon>Peronosporaceae</taxon>
        <taxon>Peronospora</taxon>
    </lineage>
</organism>
<proteinExistence type="predicted"/>
<evidence type="ECO:0008006" key="4">
    <source>
        <dbReference type="Google" id="ProtNLM"/>
    </source>
</evidence>
<sequence>MTKGFLFFVLALFASSGCHALAAAANGQLAELTTTNSDQETPLDTDGKRMRQVGDVTNEERFFSTSAVKEYWMKTFEEYCTMVGAIYARLSSIVLSWGPVKQLIEAGRESKVVQQLRQWVSQVLEELDIKFRSPPGETNVDVKSGSPPGEANFDVKSGSPVEKAELRSRLGTLARKLKIKHPAKMYALKSATDAFDEKVKAADALIPQAPSYKSDKKEDTALFEKLHAEGIEPKHCAAVLDNRAKGSPYFHKKDYAYYAVHNWIARYELYYLEKSN</sequence>
<dbReference type="AlphaFoldDB" id="A0AAV1TWC6"/>
<accession>A0AAV1TWC6</accession>
<keyword evidence="1" id="KW-0732">Signal</keyword>
<comment type="caution">
    <text evidence="2">The sequence shown here is derived from an EMBL/GenBank/DDBJ whole genome shotgun (WGS) entry which is preliminary data.</text>
</comment>
<dbReference type="EMBL" id="CAKLBY020000087">
    <property type="protein sequence ID" value="CAK7925485.1"/>
    <property type="molecule type" value="Genomic_DNA"/>
</dbReference>
<feature type="signal peptide" evidence="1">
    <location>
        <begin position="1"/>
        <end position="20"/>
    </location>
</feature>
<reference evidence="2" key="1">
    <citation type="submission" date="2024-01" db="EMBL/GenBank/DDBJ databases">
        <authorList>
            <person name="Webb A."/>
        </authorList>
    </citation>
    <scope>NUCLEOTIDE SEQUENCE</scope>
    <source>
        <strain evidence="2">Pm1</strain>
    </source>
</reference>
<dbReference type="PROSITE" id="PS51257">
    <property type="entry name" value="PROKAR_LIPOPROTEIN"/>
    <property type="match status" value="1"/>
</dbReference>
<dbReference type="Proteomes" id="UP001162060">
    <property type="component" value="Unassembled WGS sequence"/>
</dbReference>
<evidence type="ECO:0000313" key="2">
    <source>
        <dbReference type="EMBL" id="CAK7925485.1"/>
    </source>
</evidence>
<name>A0AAV1TWC6_9STRA</name>
<feature type="chain" id="PRO_5043729596" description="RxLR effector candidate protein" evidence="1">
    <location>
        <begin position="21"/>
        <end position="276"/>
    </location>
</feature>
<evidence type="ECO:0000256" key="1">
    <source>
        <dbReference type="SAM" id="SignalP"/>
    </source>
</evidence>
<gene>
    <name evidence="2" type="ORF">PM001_LOCUS10635</name>
</gene>
<protein>
    <recommendedName>
        <fullName evidence="4">RxLR effector candidate protein</fullName>
    </recommendedName>
</protein>